<reference evidence="16 17" key="1">
    <citation type="submission" date="2017-06" db="EMBL/GenBank/DDBJ databases">
        <title>Sequencing and comparative analysis of myxobacterial genomes.</title>
        <authorList>
            <person name="Rupp O."/>
            <person name="Goesmann A."/>
            <person name="Sogaard-Andersen L."/>
        </authorList>
    </citation>
    <scope>NUCLEOTIDE SEQUENCE [LARGE SCALE GENOMIC DNA]</scope>
    <source>
        <strain evidence="16 17">DSM 52655</strain>
    </source>
</reference>
<keyword evidence="3 12" id="KW-0378">Hydrolase</keyword>
<proteinExistence type="inferred from homology"/>
<evidence type="ECO:0000256" key="11">
    <source>
        <dbReference type="ARBA" id="ARBA00048988"/>
    </source>
</evidence>
<dbReference type="KEGG" id="cfus:CYFUS_002213"/>
<dbReference type="GO" id="GO:0005524">
    <property type="term" value="F:ATP binding"/>
    <property type="evidence" value="ECO:0007669"/>
    <property type="project" value="UniProtKB-UniRule"/>
</dbReference>
<gene>
    <name evidence="16" type="ORF">CYFUS_002213</name>
</gene>
<evidence type="ECO:0000256" key="12">
    <source>
        <dbReference type="PROSITE-ProRule" id="PRU00560"/>
    </source>
</evidence>
<organism evidence="16 17">
    <name type="scientific">Cystobacter fuscus</name>
    <dbReference type="NCBI Taxonomy" id="43"/>
    <lineage>
        <taxon>Bacteria</taxon>
        <taxon>Pseudomonadati</taxon>
        <taxon>Myxococcota</taxon>
        <taxon>Myxococcia</taxon>
        <taxon>Myxococcales</taxon>
        <taxon>Cystobacterineae</taxon>
        <taxon>Archangiaceae</taxon>
        <taxon>Cystobacter</taxon>
    </lineage>
</organism>
<evidence type="ECO:0000256" key="5">
    <source>
        <dbReference type="ARBA" id="ARBA00022840"/>
    </source>
</evidence>
<evidence type="ECO:0000256" key="8">
    <source>
        <dbReference type="ARBA" id="ARBA00034617"/>
    </source>
</evidence>
<name>A0A250IZW6_9BACT</name>
<evidence type="ECO:0000256" key="13">
    <source>
        <dbReference type="SAM" id="MobiDB-lite"/>
    </source>
</evidence>
<feature type="region of interest" description="Disordered" evidence="13">
    <location>
        <begin position="708"/>
        <end position="747"/>
    </location>
</feature>
<dbReference type="InterPro" id="IPR000212">
    <property type="entry name" value="DNA_helicase_UvrD/REP"/>
</dbReference>
<dbReference type="GO" id="GO:0016887">
    <property type="term" value="F:ATP hydrolysis activity"/>
    <property type="evidence" value="ECO:0007669"/>
    <property type="project" value="RHEA"/>
</dbReference>
<evidence type="ECO:0000313" key="17">
    <source>
        <dbReference type="Proteomes" id="UP000217257"/>
    </source>
</evidence>
<dbReference type="GO" id="GO:0043138">
    <property type="term" value="F:3'-5' DNA helicase activity"/>
    <property type="evidence" value="ECO:0007669"/>
    <property type="project" value="UniProtKB-EC"/>
</dbReference>
<accession>A0A250IZW6</accession>
<evidence type="ECO:0000256" key="7">
    <source>
        <dbReference type="ARBA" id="ARBA00023235"/>
    </source>
</evidence>
<dbReference type="EC" id="5.6.2.4" evidence="9"/>
<keyword evidence="6" id="KW-0238">DNA-binding</keyword>
<dbReference type="AlphaFoldDB" id="A0A250IZW6"/>
<dbReference type="Gene3D" id="1.10.10.160">
    <property type="match status" value="1"/>
</dbReference>
<evidence type="ECO:0000259" key="14">
    <source>
        <dbReference type="PROSITE" id="PS51198"/>
    </source>
</evidence>
<feature type="domain" description="UvrD-like helicase C-terminal" evidence="15">
    <location>
        <begin position="307"/>
        <end position="615"/>
    </location>
</feature>
<evidence type="ECO:0000313" key="16">
    <source>
        <dbReference type="EMBL" id="ATB36798.1"/>
    </source>
</evidence>
<comment type="similarity">
    <text evidence="1">Belongs to the helicase family. UvrD subfamily.</text>
</comment>
<dbReference type="Pfam" id="PF13361">
    <property type="entry name" value="UvrD_C"/>
    <property type="match status" value="1"/>
</dbReference>
<feature type="binding site" evidence="12">
    <location>
        <begin position="34"/>
        <end position="41"/>
    </location>
    <ligand>
        <name>ATP</name>
        <dbReference type="ChEBI" id="CHEBI:30616"/>
    </ligand>
</feature>
<evidence type="ECO:0000256" key="4">
    <source>
        <dbReference type="ARBA" id="ARBA00022806"/>
    </source>
</evidence>
<dbReference type="GO" id="GO:0000725">
    <property type="term" value="P:recombinational repair"/>
    <property type="evidence" value="ECO:0007669"/>
    <property type="project" value="TreeGrafter"/>
</dbReference>
<dbReference type="EMBL" id="CP022098">
    <property type="protein sequence ID" value="ATB36798.1"/>
    <property type="molecule type" value="Genomic_DNA"/>
</dbReference>
<keyword evidence="2 12" id="KW-0547">Nucleotide-binding</keyword>
<evidence type="ECO:0000256" key="1">
    <source>
        <dbReference type="ARBA" id="ARBA00009922"/>
    </source>
</evidence>
<feature type="domain" description="UvrD-like helicase ATP-binding" evidence="14">
    <location>
        <begin position="13"/>
        <end position="306"/>
    </location>
</feature>
<comment type="catalytic activity">
    <reaction evidence="8">
        <text>Couples ATP hydrolysis with the unwinding of duplex DNA by translocating in the 3'-5' direction.</text>
        <dbReference type="EC" id="5.6.2.4"/>
    </reaction>
</comment>
<evidence type="ECO:0000256" key="2">
    <source>
        <dbReference type="ARBA" id="ARBA00022741"/>
    </source>
</evidence>
<evidence type="ECO:0000256" key="10">
    <source>
        <dbReference type="ARBA" id="ARBA00034923"/>
    </source>
</evidence>
<dbReference type="Pfam" id="PF21196">
    <property type="entry name" value="PcrA_UvrD_tudor"/>
    <property type="match status" value="1"/>
</dbReference>
<sequence>MALALNAENELLKDLNEPQKEAVLHGDGPLLVLSGAGSGKTRVITRRVAHLVRLRGVFPWRILAVTFTNKAAREMRERLVQLLGPQAHELVVSTFHSSSSMILRRALKDPKLVDHKVAELMGLTPSFVIYDDGDQLQLIKRAMREARVDPIMQPREILHRIDGEKNAARLPDQMVVDVDDARGVVVQKTYHAYQKLLRAANAVDFGDLLLLLVALLRQRPDVLDQYQKRFRHILVDEFQDTNPVQYELLRLLAPPDRTPKPNLVVVGDDDQSIYRWRGASVDNILEFPEHYPGARVVKLEQNYRSDQNILDAAHAVIRRNSRRMPKKLWSDRPKGEHLTLLLNRDERAEAQEVARRIHALQREGFIKYSGMAVFYRTNAQSRVLEEAMRLARVPYTLVSGRSFYDRAEVRDAAAYLRLMVNPRSDADLLRIINTPARGIGDTTVERLVDFANQSGVSLYEASAAPERIAGLNTAAVRRLSGFHALVSSLHAFAQESQDAASAVDQMLQETRLVESLQTEGSDESMTRAENLREFLGAAQEFDLNRAAAAVAASTAGDDGAAQAVPPEEADLDMSPLTADIPPLNAFLEQISLVGDADAEVGEGRVALMTLHAAKGLEFDAVFITGMEDGVFPHSRALHGGESEEGGEEMAEERRLCYVGFTRARRRLFVSLAQCRSLFGELRYNPPSRFLAEVPQELFGIAEQELPPAPKEAPFTKKKRNWADEDDGPRVDRTYSQAPEGDGVGGDVRGMRVRHEQFGMGRIISADGQGPNAKVTVDFGGHVGLKRVIARFLLPG</sequence>
<comment type="catalytic activity">
    <reaction evidence="11">
        <text>ATP + H2O = ADP + phosphate + H(+)</text>
        <dbReference type="Rhea" id="RHEA:13065"/>
        <dbReference type="ChEBI" id="CHEBI:15377"/>
        <dbReference type="ChEBI" id="CHEBI:15378"/>
        <dbReference type="ChEBI" id="CHEBI:30616"/>
        <dbReference type="ChEBI" id="CHEBI:43474"/>
        <dbReference type="ChEBI" id="CHEBI:456216"/>
        <dbReference type="EC" id="5.6.2.4"/>
    </reaction>
</comment>
<dbReference type="InterPro" id="IPR013986">
    <property type="entry name" value="DExx_box_DNA_helicase_dom_sf"/>
</dbReference>
<dbReference type="SUPFAM" id="SSF52540">
    <property type="entry name" value="P-loop containing nucleoside triphosphate hydrolases"/>
    <property type="match status" value="1"/>
</dbReference>
<evidence type="ECO:0000259" key="15">
    <source>
        <dbReference type="PROSITE" id="PS51217"/>
    </source>
</evidence>
<dbReference type="Gene3D" id="1.10.486.10">
    <property type="entry name" value="PCRA, domain 4"/>
    <property type="match status" value="1"/>
</dbReference>
<dbReference type="InterPro" id="IPR027417">
    <property type="entry name" value="P-loop_NTPase"/>
</dbReference>
<evidence type="ECO:0000256" key="6">
    <source>
        <dbReference type="ARBA" id="ARBA00023125"/>
    </source>
</evidence>
<dbReference type="PANTHER" id="PTHR11070:SF2">
    <property type="entry name" value="ATP-DEPENDENT DNA HELICASE SRS2"/>
    <property type="match status" value="1"/>
</dbReference>
<evidence type="ECO:0000256" key="3">
    <source>
        <dbReference type="ARBA" id="ARBA00022801"/>
    </source>
</evidence>
<dbReference type="Gene3D" id="3.40.50.300">
    <property type="entry name" value="P-loop containing nucleotide triphosphate hydrolases"/>
    <property type="match status" value="2"/>
</dbReference>
<dbReference type="Proteomes" id="UP000217257">
    <property type="component" value="Chromosome"/>
</dbReference>
<dbReference type="InterPro" id="IPR014017">
    <property type="entry name" value="DNA_helicase_UvrD-like_C"/>
</dbReference>
<dbReference type="PROSITE" id="PS51217">
    <property type="entry name" value="UVRD_HELICASE_CTER"/>
    <property type="match status" value="1"/>
</dbReference>
<protein>
    <recommendedName>
        <fullName evidence="9">DNA 3'-5' helicase</fullName>
        <ecNumber evidence="9">5.6.2.4</ecNumber>
    </recommendedName>
    <alternativeName>
        <fullName evidence="10">DNA 3'-5' helicase II</fullName>
    </alternativeName>
</protein>
<dbReference type="CDD" id="cd17932">
    <property type="entry name" value="DEXQc_UvrD"/>
    <property type="match status" value="1"/>
</dbReference>
<keyword evidence="7" id="KW-0413">Isomerase</keyword>
<dbReference type="RefSeq" id="WP_095985209.1">
    <property type="nucleotide sequence ID" value="NZ_CP022098.1"/>
</dbReference>
<keyword evidence="4 12" id="KW-0347">Helicase</keyword>
<dbReference type="PROSITE" id="PS51198">
    <property type="entry name" value="UVRD_HELICASE_ATP_BIND"/>
    <property type="match status" value="1"/>
</dbReference>
<dbReference type="Pfam" id="PF00580">
    <property type="entry name" value="UvrD-helicase"/>
    <property type="match status" value="1"/>
</dbReference>
<dbReference type="PANTHER" id="PTHR11070">
    <property type="entry name" value="UVRD / RECB / PCRA DNA HELICASE FAMILY MEMBER"/>
    <property type="match status" value="1"/>
</dbReference>
<dbReference type="GO" id="GO:0003677">
    <property type="term" value="F:DNA binding"/>
    <property type="evidence" value="ECO:0007669"/>
    <property type="project" value="UniProtKB-KW"/>
</dbReference>
<evidence type="ECO:0000256" key="9">
    <source>
        <dbReference type="ARBA" id="ARBA00034808"/>
    </source>
</evidence>
<keyword evidence="5 12" id="KW-0067">ATP-binding</keyword>
<dbReference type="InterPro" id="IPR014016">
    <property type="entry name" value="UvrD-like_ATP-bd"/>
</dbReference>
<dbReference type="GO" id="GO:0005829">
    <property type="term" value="C:cytosol"/>
    <property type="evidence" value="ECO:0007669"/>
    <property type="project" value="TreeGrafter"/>
</dbReference>